<accession>A0A4Q7MJD2</accession>
<dbReference type="Proteomes" id="UP000293289">
    <property type="component" value="Unassembled WGS sequence"/>
</dbReference>
<dbReference type="Gene3D" id="3.10.180.10">
    <property type="entry name" value="2,3-Dihydroxybiphenyl 1,2-Dioxygenase, domain 1"/>
    <property type="match status" value="1"/>
</dbReference>
<protein>
    <submittedName>
        <fullName evidence="2">Catechol 2,3-dioxygenase-like lactoylglutathione lyase family enzyme</fullName>
    </submittedName>
</protein>
<evidence type="ECO:0000259" key="1">
    <source>
        <dbReference type="PROSITE" id="PS51819"/>
    </source>
</evidence>
<dbReference type="EMBL" id="SGWY01000001">
    <property type="protein sequence ID" value="RZS68431.1"/>
    <property type="molecule type" value="Genomic_DNA"/>
</dbReference>
<keyword evidence="2" id="KW-0456">Lyase</keyword>
<dbReference type="Pfam" id="PF00903">
    <property type="entry name" value="Glyoxalase"/>
    <property type="match status" value="1"/>
</dbReference>
<dbReference type="InterPro" id="IPR037523">
    <property type="entry name" value="VOC_core"/>
</dbReference>
<feature type="domain" description="VOC" evidence="1">
    <location>
        <begin position="4"/>
        <end position="120"/>
    </location>
</feature>
<dbReference type="GO" id="GO:0016829">
    <property type="term" value="F:lyase activity"/>
    <property type="evidence" value="ECO:0007669"/>
    <property type="project" value="UniProtKB-KW"/>
</dbReference>
<dbReference type="PANTHER" id="PTHR36437">
    <property type="entry name" value="GLYOXALASE/BLEOMYCIN RESISTANCE PROTEIN/DIOXYGENASE"/>
    <property type="match status" value="1"/>
</dbReference>
<organism evidence="2 3">
    <name type="scientific">Agromyces ramosus</name>
    <dbReference type="NCBI Taxonomy" id="33879"/>
    <lineage>
        <taxon>Bacteria</taxon>
        <taxon>Bacillati</taxon>
        <taxon>Actinomycetota</taxon>
        <taxon>Actinomycetes</taxon>
        <taxon>Micrococcales</taxon>
        <taxon>Microbacteriaceae</taxon>
        <taxon>Agromyces</taxon>
    </lineage>
</organism>
<dbReference type="OrthoDB" id="485032at2"/>
<evidence type="ECO:0000313" key="3">
    <source>
        <dbReference type="Proteomes" id="UP000293289"/>
    </source>
</evidence>
<dbReference type="SUPFAM" id="SSF54593">
    <property type="entry name" value="Glyoxalase/Bleomycin resistance protein/Dihydroxybiphenyl dioxygenase"/>
    <property type="match status" value="1"/>
</dbReference>
<sequence length="129" mass="14111">MDWKIELIHVPVSDVDRAKDFYVNKLGFNADHDRTVYEGLRFVQLTPPGSACSIAIGEGLGATLEPGTLDVIQVVIPDADAALAELRAKGVEADGVDEQEWGRFVTLKDPDGNRWTLQELPDYSAQAAE</sequence>
<proteinExistence type="predicted"/>
<dbReference type="GO" id="GO:0051213">
    <property type="term" value="F:dioxygenase activity"/>
    <property type="evidence" value="ECO:0007669"/>
    <property type="project" value="UniProtKB-KW"/>
</dbReference>
<gene>
    <name evidence="2" type="ORF">EV187_0860</name>
</gene>
<dbReference type="InterPro" id="IPR004360">
    <property type="entry name" value="Glyas_Fos-R_dOase_dom"/>
</dbReference>
<keyword evidence="3" id="KW-1185">Reference proteome</keyword>
<keyword evidence="2" id="KW-0560">Oxidoreductase</keyword>
<dbReference type="RefSeq" id="WP_130351747.1">
    <property type="nucleotide sequence ID" value="NZ_SGWY01000001.1"/>
</dbReference>
<dbReference type="InterPro" id="IPR029068">
    <property type="entry name" value="Glyas_Bleomycin-R_OHBP_Dase"/>
</dbReference>
<comment type="caution">
    <text evidence="2">The sequence shown here is derived from an EMBL/GenBank/DDBJ whole genome shotgun (WGS) entry which is preliminary data.</text>
</comment>
<name>A0A4Q7MJD2_9MICO</name>
<dbReference type="AlphaFoldDB" id="A0A4Q7MJD2"/>
<reference evidence="2 3" key="1">
    <citation type="submission" date="2019-02" db="EMBL/GenBank/DDBJ databases">
        <title>Genomic Encyclopedia of Type Strains, Phase IV (KMG-IV): sequencing the most valuable type-strain genomes for metagenomic binning, comparative biology and taxonomic classification.</title>
        <authorList>
            <person name="Goeker M."/>
        </authorList>
    </citation>
    <scope>NUCLEOTIDE SEQUENCE [LARGE SCALE GENOMIC DNA]</scope>
    <source>
        <strain evidence="2 3">DSM 43045</strain>
    </source>
</reference>
<dbReference type="PANTHER" id="PTHR36437:SF2">
    <property type="entry name" value="GLYOXALASE_BLEOMYCIN RESISTANCE PROTEIN_DIOXYGENASE"/>
    <property type="match status" value="1"/>
</dbReference>
<keyword evidence="2" id="KW-0223">Dioxygenase</keyword>
<evidence type="ECO:0000313" key="2">
    <source>
        <dbReference type="EMBL" id="RZS68431.1"/>
    </source>
</evidence>
<dbReference type="PROSITE" id="PS51819">
    <property type="entry name" value="VOC"/>
    <property type="match status" value="1"/>
</dbReference>